<protein>
    <submittedName>
        <fullName evidence="2">Uncharacterized protein</fullName>
    </submittedName>
</protein>
<comment type="caution">
    <text evidence="2">The sequence shown here is derived from an EMBL/GenBank/DDBJ whole genome shotgun (WGS) entry which is preliminary data.</text>
</comment>
<organism evidence="2 3">
    <name type="scientific">Roseinatronobacter alkalisoli</name>
    <dbReference type="NCBI Taxonomy" id="3028235"/>
    <lineage>
        <taxon>Bacteria</taxon>
        <taxon>Pseudomonadati</taxon>
        <taxon>Pseudomonadota</taxon>
        <taxon>Alphaproteobacteria</taxon>
        <taxon>Rhodobacterales</taxon>
        <taxon>Paracoccaceae</taxon>
        <taxon>Roseinatronobacter</taxon>
    </lineage>
</organism>
<evidence type="ECO:0000313" key="2">
    <source>
        <dbReference type="EMBL" id="MDD7972191.1"/>
    </source>
</evidence>
<name>A0ABT5TAP6_9RHOB</name>
<reference evidence="2" key="1">
    <citation type="submission" date="2023-02" db="EMBL/GenBank/DDBJ databases">
        <title>Description of Roseinatronobacter alkalisoli sp. nov., an alkaliphilic bacerium isolated from soda soil.</title>
        <authorList>
            <person name="Wei W."/>
        </authorList>
    </citation>
    <scope>NUCLEOTIDE SEQUENCE</scope>
    <source>
        <strain evidence="2">HJB301</strain>
    </source>
</reference>
<proteinExistence type="predicted"/>
<accession>A0ABT5TAP6</accession>
<sequence>MSNAPIDDHTATLIRNAPLSGLEHVFACNKRAGRSVVDFFVVKMLADLMVRLVMTAERITNAEIQQLRARANRVACANQSDTRNGSEAQWRRDRADVGAVQRAENEGMPPRQTPSRDAEPVGPPPVENAVPPLGALGPKSSDVA</sequence>
<evidence type="ECO:0000256" key="1">
    <source>
        <dbReference type="SAM" id="MobiDB-lite"/>
    </source>
</evidence>
<feature type="region of interest" description="Disordered" evidence="1">
    <location>
        <begin position="73"/>
        <end position="144"/>
    </location>
</feature>
<gene>
    <name evidence="2" type="ORF">PUT78_13880</name>
</gene>
<feature type="compositionally biased region" description="Polar residues" evidence="1">
    <location>
        <begin position="77"/>
        <end position="87"/>
    </location>
</feature>
<dbReference type="Proteomes" id="UP001431784">
    <property type="component" value="Unassembled WGS sequence"/>
</dbReference>
<dbReference type="EMBL" id="JAQZSM010000013">
    <property type="protein sequence ID" value="MDD7972191.1"/>
    <property type="molecule type" value="Genomic_DNA"/>
</dbReference>
<keyword evidence="3" id="KW-1185">Reference proteome</keyword>
<evidence type="ECO:0000313" key="3">
    <source>
        <dbReference type="Proteomes" id="UP001431784"/>
    </source>
</evidence>
<dbReference type="RefSeq" id="WP_274352868.1">
    <property type="nucleotide sequence ID" value="NZ_JAQZSM010000013.1"/>
</dbReference>